<reference evidence="3" key="2">
    <citation type="submission" date="2025-09" db="UniProtKB">
        <authorList>
            <consortium name="Ensembl"/>
        </authorList>
    </citation>
    <scope>IDENTIFICATION</scope>
</reference>
<proteinExistence type="predicted"/>
<feature type="compositionally biased region" description="Polar residues" evidence="1">
    <location>
        <begin position="11"/>
        <end position="21"/>
    </location>
</feature>
<feature type="compositionally biased region" description="Basic residues" evidence="1">
    <location>
        <begin position="1"/>
        <end position="10"/>
    </location>
</feature>
<evidence type="ECO:0000256" key="2">
    <source>
        <dbReference type="SAM" id="Phobius"/>
    </source>
</evidence>
<dbReference type="OrthoDB" id="6019623at2759"/>
<feature type="transmembrane region" description="Helical" evidence="2">
    <location>
        <begin position="42"/>
        <end position="62"/>
    </location>
</feature>
<evidence type="ECO:0000313" key="3">
    <source>
        <dbReference type="Ensembl" id="ENSNNAP00000016350.1"/>
    </source>
</evidence>
<dbReference type="GeneTree" id="ENSGT00530000063023"/>
<reference evidence="3" key="1">
    <citation type="submission" date="2025-08" db="UniProtKB">
        <authorList>
            <consortium name="Ensembl"/>
        </authorList>
    </citation>
    <scope>IDENTIFICATION</scope>
</reference>
<name>A0A8C6XP02_NAJNA</name>
<dbReference type="Proteomes" id="UP000694559">
    <property type="component" value="Unplaced"/>
</dbReference>
<dbReference type="Ensembl" id="ENSNNAT00000017155.1">
    <property type="protein sequence ID" value="ENSNNAP00000016350.1"/>
    <property type="gene ID" value="ENSNNAG00000010209.1"/>
</dbReference>
<accession>A0A8C6XP02</accession>
<sequence>MTSVRQRRGIKSTNVPQDGLSQEKNWKLNEKSVAGAKQWKKVSLVVGGIVGLFLGTLTSVYISTLHENDLWFSNIKVTIAVAF</sequence>
<gene>
    <name evidence="3" type="primary">DPY19L3</name>
</gene>
<keyword evidence="4" id="KW-1185">Reference proteome</keyword>
<feature type="region of interest" description="Disordered" evidence="1">
    <location>
        <begin position="1"/>
        <end position="21"/>
    </location>
</feature>
<organism evidence="3 4">
    <name type="scientific">Naja naja</name>
    <name type="common">Indian cobra</name>
    <dbReference type="NCBI Taxonomy" id="35670"/>
    <lineage>
        <taxon>Eukaryota</taxon>
        <taxon>Metazoa</taxon>
        <taxon>Chordata</taxon>
        <taxon>Craniata</taxon>
        <taxon>Vertebrata</taxon>
        <taxon>Euteleostomi</taxon>
        <taxon>Lepidosauria</taxon>
        <taxon>Squamata</taxon>
        <taxon>Bifurcata</taxon>
        <taxon>Unidentata</taxon>
        <taxon>Episquamata</taxon>
        <taxon>Toxicofera</taxon>
        <taxon>Serpentes</taxon>
        <taxon>Colubroidea</taxon>
        <taxon>Elapidae</taxon>
        <taxon>Elapinae</taxon>
        <taxon>Naja</taxon>
    </lineage>
</organism>
<keyword evidence="2" id="KW-1133">Transmembrane helix</keyword>
<evidence type="ECO:0000313" key="4">
    <source>
        <dbReference type="Proteomes" id="UP000694559"/>
    </source>
</evidence>
<keyword evidence="2" id="KW-0812">Transmembrane</keyword>
<protein>
    <submittedName>
        <fullName evidence="3">Dpy-19 like C-mannosyltransferase 3</fullName>
    </submittedName>
</protein>
<dbReference type="AlphaFoldDB" id="A0A8C6XP02"/>
<evidence type="ECO:0000256" key="1">
    <source>
        <dbReference type="SAM" id="MobiDB-lite"/>
    </source>
</evidence>
<keyword evidence="2" id="KW-0472">Membrane</keyword>